<evidence type="ECO:0000313" key="12">
    <source>
        <dbReference type="Proteomes" id="UP000033116"/>
    </source>
</evidence>
<dbReference type="EMBL" id="CP009511">
    <property type="protein sequence ID" value="AKB61159.1"/>
    <property type="molecule type" value="Genomic_DNA"/>
</dbReference>
<evidence type="ECO:0000313" key="3">
    <source>
        <dbReference type="EMBL" id="AKB60748.1"/>
    </source>
</evidence>
<keyword evidence="1" id="KW-1133">Transmembrane helix</keyword>
<dbReference type="HOGENOM" id="CLU_033141_3_0_2"/>
<dbReference type="PATRIC" id="fig|1434115.4.peg.1482"/>
<dbReference type="PANTHER" id="PTHR33627:SF1">
    <property type="entry name" value="TRANSPOSASE"/>
    <property type="match status" value="1"/>
</dbReference>
<dbReference type="EMBL" id="CP009511">
    <property type="protein sequence ID" value="AKB62879.1"/>
    <property type="molecule type" value="Genomic_DNA"/>
</dbReference>
<feature type="domain" description="Transposase IS701-like DDE" evidence="2">
    <location>
        <begin position="40"/>
        <end position="266"/>
    </location>
</feature>
<proteinExistence type="predicted"/>
<keyword evidence="1" id="KW-0472">Membrane</keyword>
<evidence type="ECO:0000259" key="2">
    <source>
        <dbReference type="Pfam" id="PF13546"/>
    </source>
</evidence>
<dbReference type="EMBL" id="CP009511">
    <property type="protein sequence ID" value="AKB62624.1"/>
    <property type="molecule type" value="Genomic_DNA"/>
</dbReference>
<dbReference type="EMBL" id="CP009511">
    <property type="protein sequence ID" value="AKB62270.1"/>
    <property type="molecule type" value="Genomic_DNA"/>
</dbReference>
<accession>A0A0E3LT39</accession>
<dbReference type="Pfam" id="PF13546">
    <property type="entry name" value="DDE_5"/>
    <property type="match status" value="1"/>
</dbReference>
<dbReference type="SUPFAM" id="SSF53098">
    <property type="entry name" value="Ribonuclease H-like"/>
    <property type="match status" value="1"/>
</dbReference>
<dbReference type="EMBL" id="CP009511">
    <property type="protein sequence ID" value="AKB60748.1"/>
    <property type="molecule type" value="Genomic_DNA"/>
</dbReference>
<evidence type="ECO:0000313" key="10">
    <source>
        <dbReference type="EMBL" id="AKB62879.1"/>
    </source>
</evidence>
<evidence type="ECO:0000313" key="4">
    <source>
        <dbReference type="EMBL" id="AKB61159.1"/>
    </source>
</evidence>
<dbReference type="EMBL" id="CP009511">
    <property type="protein sequence ID" value="AKB63088.1"/>
    <property type="molecule type" value="Genomic_DNA"/>
</dbReference>
<organism evidence="9 12">
    <name type="scientific">Methanosarcina mazei SarPi</name>
    <dbReference type="NCBI Taxonomy" id="1434115"/>
    <lineage>
        <taxon>Archaea</taxon>
        <taxon>Methanobacteriati</taxon>
        <taxon>Methanobacteriota</taxon>
        <taxon>Stenosarchaea group</taxon>
        <taxon>Methanomicrobia</taxon>
        <taxon>Methanosarcinales</taxon>
        <taxon>Methanosarcinaceae</taxon>
        <taxon>Methanosarcina</taxon>
    </lineage>
</organism>
<dbReference type="InterPro" id="IPR012337">
    <property type="entry name" value="RNaseH-like_sf"/>
</dbReference>
<sequence length="451" mass="52274">MKQITDDFIKSNNISVGKYLFEKHLDFYFQTKTRSVVSTCIDYLNGLLLLPYRKNMRKMAIYCCKCSNNQSLSHFLSTSPWRSADLLKSVRTKSIQTIGENGVLILDESSIKKSGNSSVGVSHQYCGNLGKKDNCQVGVFLAYFKKNKRMLIDERLYLPQKWIDDKVRCLKAKIPHEEIKFRTKHELGLEMIDNAIEEGIPFSYVTMDGFYGENPDLLTELESRGLIFVADIAVDTLVYIEKPLVGIPEKKGTRGRKPAVPQVLNTLSTRVDSLSSSIKGWKLIKVRKTERGYKKVYFKAIKVWRRQNKLPCEKPLWLLISKDVESNEIKYSLCNASEDTPLDELAKMQSSRYWVERAFQDAKGNCGMAEYMVRNWNAWHHHMALVMLAMLILLSYQKKFNKMYKISIPGVIWILKYHNPLKRIDAWEIARILNQDNELRRKARVSRLRSS</sequence>
<evidence type="ECO:0000313" key="5">
    <source>
        <dbReference type="EMBL" id="AKB61708.1"/>
    </source>
</evidence>
<protein>
    <submittedName>
        <fullName evidence="9">Mobile element protein</fullName>
    </submittedName>
</protein>
<evidence type="ECO:0000313" key="9">
    <source>
        <dbReference type="EMBL" id="AKB62851.1"/>
    </source>
</evidence>
<evidence type="ECO:0000313" key="8">
    <source>
        <dbReference type="EMBL" id="AKB62624.1"/>
    </source>
</evidence>
<name>A0A0E3LT39_METMZ</name>
<evidence type="ECO:0000256" key="1">
    <source>
        <dbReference type="SAM" id="Phobius"/>
    </source>
</evidence>
<dbReference type="AlphaFoldDB" id="A0A0E3LT39"/>
<dbReference type="InterPro" id="IPR039365">
    <property type="entry name" value="IS701-like"/>
</dbReference>
<dbReference type="EMBL" id="CP009511">
    <property type="protein sequence ID" value="AKB62851.1"/>
    <property type="molecule type" value="Genomic_DNA"/>
</dbReference>
<dbReference type="InterPro" id="IPR038721">
    <property type="entry name" value="IS701-like_DDE_dom"/>
</dbReference>
<reference evidence="9 12" key="1">
    <citation type="submission" date="2014-07" db="EMBL/GenBank/DDBJ databases">
        <title>Methanogenic archaea and the global carbon cycle.</title>
        <authorList>
            <person name="Henriksen J.R."/>
            <person name="Luke J."/>
            <person name="Reinhart S."/>
            <person name="Benedict M.N."/>
            <person name="Youngblut N.D."/>
            <person name="Metcalf M.E."/>
            <person name="Whitaker R.J."/>
            <person name="Metcalf W.W."/>
        </authorList>
    </citation>
    <scope>NUCLEOTIDE SEQUENCE [LARGE SCALE GENOMIC DNA]</scope>
    <source>
        <strain evidence="9 12">SarPi</strain>
    </source>
</reference>
<evidence type="ECO:0000313" key="7">
    <source>
        <dbReference type="EMBL" id="AKB62270.1"/>
    </source>
</evidence>
<keyword evidence="1" id="KW-0812">Transmembrane</keyword>
<gene>
    <name evidence="3" type="ORF">MSMAP_0763</name>
    <name evidence="4" type="ORF">MSMAP_1174</name>
    <name evidence="5" type="ORF">MSMAP_1723</name>
    <name evidence="6" type="ORF">MSMAP_2145</name>
    <name evidence="7" type="ORF">MSMAP_2285</name>
    <name evidence="8" type="ORF">MSMAP_2639</name>
    <name evidence="9" type="ORF">MSMAP_2866</name>
    <name evidence="10" type="ORF">MSMAP_2894</name>
    <name evidence="11" type="ORF">MSMAP_3103</name>
</gene>
<dbReference type="NCBIfam" id="NF033540">
    <property type="entry name" value="transpos_IS701"/>
    <property type="match status" value="1"/>
</dbReference>
<feature type="transmembrane region" description="Helical" evidence="1">
    <location>
        <begin position="378"/>
        <end position="396"/>
    </location>
</feature>
<dbReference type="EMBL" id="CP009511">
    <property type="protein sequence ID" value="AKB62130.1"/>
    <property type="molecule type" value="Genomic_DNA"/>
</dbReference>
<evidence type="ECO:0000313" key="11">
    <source>
        <dbReference type="EMBL" id="AKB63088.1"/>
    </source>
</evidence>
<evidence type="ECO:0000313" key="6">
    <source>
        <dbReference type="EMBL" id="AKB62130.1"/>
    </source>
</evidence>
<dbReference type="EMBL" id="CP009511">
    <property type="protein sequence ID" value="AKB61708.1"/>
    <property type="molecule type" value="Genomic_DNA"/>
</dbReference>
<dbReference type="Proteomes" id="UP000033116">
    <property type="component" value="Chromosome"/>
</dbReference>
<dbReference type="PANTHER" id="PTHR33627">
    <property type="entry name" value="TRANSPOSASE"/>
    <property type="match status" value="1"/>
</dbReference>